<feature type="compositionally biased region" description="Basic residues" evidence="1">
    <location>
        <begin position="402"/>
        <end position="412"/>
    </location>
</feature>
<dbReference type="InterPro" id="IPR050796">
    <property type="entry name" value="SCF_F-box_component"/>
</dbReference>
<feature type="compositionally biased region" description="Basic and acidic residues" evidence="1">
    <location>
        <begin position="392"/>
        <end position="401"/>
    </location>
</feature>
<dbReference type="PANTHER" id="PTHR31672">
    <property type="entry name" value="BNACNNG10540D PROTEIN"/>
    <property type="match status" value="1"/>
</dbReference>
<dbReference type="Gene3D" id="1.20.1280.50">
    <property type="match status" value="1"/>
</dbReference>
<feature type="domain" description="F-box" evidence="2">
    <location>
        <begin position="1"/>
        <end position="44"/>
    </location>
</feature>
<dbReference type="InterPro" id="IPR001810">
    <property type="entry name" value="F-box_dom"/>
</dbReference>
<reference evidence="4 5" key="1">
    <citation type="submission" date="2024-04" db="EMBL/GenBank/DDBJ databases">
        <authorList>
            <person name="Fracassetti M."/>
        </authorList>
    </citation>
    <scope>NUCLEOTIDE SEQUENCE [LARGE SCALE GENOMIC DNA]</scope>
</reference>
<dbReference type="EMBL" id="OZ034817">
    <property type="protein sequence ID" value="CAL1384273.1"/>
    <property type="molecule type" value="Genomic_DNA"/>
</dbReference>
<protein>
    <recommendedName>
        <fullName evidence="2">F-box domain-containing protein</fullName>
    </recommendedName>
</protein>
<dbReference type="InterPro" id="IPR006527">
    <property type="entry name" value="F-box-assoc_dom_typ1"/>
</dbReference>
<dbReference type="PROSITE" id="PS50181">
    <property type="entry name" value="FBOX"/>
    <property type="match status" value="1"/>
</dbReference>
<dbReference type="PANTHER" id="PTHR31672:SF13">
    <property type="entry name" value="F-BOX PROTEIN CPR30-LIKE"/>
    <property type="match status" value="1"/>
</dbReference>
<dbReference type="CDD" id="cd22157">
    <property type="entry name" value="F-box_AtFBW1-like"/>
    <property type="match status" value="1"/>
</dbReference>
<feature type="region of interest" description="Disordered" evidence="1">
    <location>
        <begin position="392"/>
        <end position="427"/>
    </location>
</feature>
<dbReference type="SMART" id="SM00256">
    <property type="entry name" value="FBOX"/>
    <property type="match status" value="1"/>
</dbReference>
<dbReference type="Proteomes" id="UP001497516">
    <property type="component" value="Chromosome 4"/>
</dbReference>
<evidence type="ECO:0000256" key="1">
    <source>
        <dbReference type="SAM" id="MobiDB-lite"/>
    </source>
</evidence>
<dbReference type="NCBIfam" id="TIGR01640">
    <property type="entry name" value="F_box_assoc_1"/>
    <property type="match status" value="1"/>
</dbReference>
<sequence>MSDHLPQDLVTKILVRLPVTALLRCRCVSKAWRGLIDSPRFSKLQIEHSATTGKNAILFISELHGDYVVDEYVNGLHRGTSSTPRAQTSGTDPRSGFALIGSCNGLLCFACDSEKVLISNPATKHGCFMPFTLSGKQPGTGVYKFTASGNNLIYNSGFGFGYDSISDDYKVVEILQVFKPEENSLQSVLVSYGVWSNSCVEVNFPYILLGLRKTGAFVGGAVHWIAGRHEDPDSDDTLSELVIIGFDVELNESREVPQPDYTVWEPFNMVIGELGKCLCLFANYKDKFVDVWVMKEYGVKESWSLLFKVPHPGLCYNDEIKPLGFSVTGQEVLLQMDGKKLVWYDLKDPKKVAAAEKITVRGLNGKSVNAVVCYGSLVSPYGKVPPVVEEVKVDKQQEKPGSRRKKKKKNQRKERDDFLSAGFKLNL</sequence>
<gene>
    <name evidence="3" type="ORF">LTRI10_LOCUS25486</name>
    <name evidence="4" type="ORF">LTRI10_LOCUS25491</name>
</gene>
<dbReference type="Pfam" id="PF07734">
    <property type="entry name" value="FBA_1"/>
    <property type="match status" value="1"/>
</dbReference>
<dbReference type="AlphaFoldDB" id="A0AAV2EEC5"/>
<dbReference type="Pfam" id="PF00646">
    <property type="entry name" value="F-box"/>
    <property type="match status" value="1"/>
</dbReference>
<dbReference type="InterPro" id="IPR017451">
    <property type="entry name" value="F-box-assoc_interact_dom"/>
</dbReference>
<evidence type="ECO:0000313" key="3">
    <source>
        <dbReference type="EMBL" id="CAL1384267.1"/>
    </source>
</evidence>
<name>A0AAV2EEC5_9ROSI</name>
<organism evidence="4 5">
    <name type="scientific">Linum trigynum</name>
    <dbReference type="NCBI Taxonomy" id="586398"/>
    <lineage>
        <taxon>Eukaryota</taxon>
        <taxon>Viridiplantae</taxon>
        <taxon>Streptophyta</taxon>
        <taxon>Embryophyta</taxon>
        <taxon>Tracheophyta</taxon>
        <taxon>Spermatophyta</taxon>
        <taxon>Magnoliopsida</taxon>
        <taxon>eudicotyledons</taxon>
        <taxon>Gunneridae</taxon>
        <taxon>Pentapetalae</taxon>
        <taxon>rosids</taxon>
        <taxon>fabids</taxon>
        <taxon>Malpighiales</taxon>
        <taxon>Linaceae</taxon>
        <taxon>Linum</taxon>
    </lineage>
</organism>
<keyword evidence="5" id="KW-1185">Reference proteome</keyword>
<dbReference type="SUPFAM" id="SSF81383">
    <property type="entry name" value="F-box domain"/>
    <property type="match status" value="1"/>
</dbReference>
<evidence type="ECO:0000259" key="2">
    <source>
        <dbReference type="PROSITE" id="PS50181"/>
    </source>
</evidence>
<accession>A0AAV2EEC5</accession>
<dbReference type="InterPro" id="IPR036047">
    <property type="entry name" value="F-box-like_dom_sf"/>
</dbReference>
<evidence type="ECO:0000313" key="4">
    <source>
        <dbReference type="EMBL" id="CAL1384273.1"/>
    </source>
</evidence>
<proteinExistence type="predicted"/>
<dbReference type="EMBL" id="OZ034817">
    <property type="protein sequence ID" value="CAL1384267.1"/>
    <property type="molecule type" value="Genomic_DNA"/>
</dbReference>
<evidence type="ECO:0000313" key="5">
    <source>
        <dbReference type="Proteomes" id="UP001497516"/>
    </source>
</evidence>